<accession>A0A291QZD6</accession>
<evidence type="ECO:0000256" key="4">
    <source>
        <dbReference type="PROSITE-ProRule" id="PRU00473"/>
    </source>
</evidence>
<dbReference type="PANTHER" id="PTHR30329:SF21">
    <property type="entry name" value="LIPOPROTEIN YIAD-RELATED"/>
    <property type="match status" value="1"/>
</dbReference>
<dbReference type="RefSeq" id="WP_098195724.1">
    <property type="nucleotide sequence ID" value="NZ_CP023777.1"/>
</dbReference>
<dbReference type="PROSITE" id="PS51123">
    <property type="entry name" value="OMPA_2"/>
    <property type="match status" value="1"/>
</dbReference>
<dbReference type="CDD" id="cd07185">
    <property type="entry name" value="OmpA_C-like"/>
    <property type="match status" value="1"/>
</dbReference>
<keyword evidence="2 4" id="KW-0472">Membrane</keyword>
<dbReference type="Proteomes" id="UP000220133">
    <property type="component" value="Chromosome"/>
</dbReference>
<dbReference type="InterPro" id="IPR006664">
    <property type="entry name" value="OMP_bac"/>
</dbReference>
<evidence type="ECO:0000256" key="1">
    <source>
        <dbReference type="ARBA" id="ARBA00004442"/>
    </source>
</evidence>
<dbReference type="AlphaFoldDB" id="A0A291QZD6"/>
<dbReference type="PRINTS" id="PR01021">
    <property type="entry name" value="OMPADOMAIN"/>
</dbReference>
<evidence type="ECO:0000256" key="2">
    <source>
        <dbReference type="ARBA" id="ARBA00023136"/>
    </source>
</evidence>
<feature type="domain" description="OmpA-like" evidence="6">
    <location>
        <begin position="220"/>
        <end position="334"/>
    </location>
</feature>
<dbReference type="OrthoDB" id="9792021at2"/>
<keyword evidence="7" id="KW-0282">Flagellum</keyword>
<dbReference type="InterPro" id="IPR036737">
    <property type="entry name" value="OmpA-like_sf"/>
</dbReference>
<keyword evidence="3" id="KW-0998">Cell outer membrane</keyword>
<dbReference type="KEGG" id="cbae:COR50_20450"/>
<dbReference type="EMBL" id="CP023777">
    <property type="protein sequence ID" value="ATL49356.1"/>
    <property type="molecule type" value="Genomic_DNA"/>
</dbReference>
<feature type="region of interest" description="Disordered" evidence="5">
    <location>
        <begin position="307"/>
        <end position="334"/>
    </location>
</feature>
<dbReference type="PANTHER" id="PTHR30329">
    <property type="entry name" value="STATOR ELEMENT OF FLAGELLAR MOTOR COMPLEX"/>
    <property type="match status" value="1"/>
</dbReference>
<organism evidence="7 8">
    <name type="scientific">Chitinophaga caeni</name>
    <dbReference type="NCBI Taxonomy" id="2029983"/>
    <lineage>
        <taxon>Bacteria</taxon>
        <taxon>Pseudomonadati</taxon>
        <taxon>Bacteroidota</taxon>
        <taxon>Chitinophagia</taxon>
        <taxon>Chitinophagales</taxon>
        <taxon>Chitinophagaceae</taxon>
        <taxon>Chitinophaga</taxon>
    </lineage>
</organism>
<name>A0A291QZD6_9BACT</name>
<dbReference type="PROSITE" id="PS51257">
    <property type="entry name" value="PROKAR_LIPOPROTEIN"/>
    <property type="match status" value="1"/>
</dbReference>
<evidence type="ECO:0000313" key="8">
    <source>
        <dbReference type="Proteomes" id="UP000220133"/>
    </source>
</evidence>
<evidence type="ECO:0000313" key="7">
    <source>
        <dbReference type="EMBL" id="ATL49356.1"/>
    </source>
</evidence>
<dbReference type="SUPFAM" id="SSF103088">
    <property type="entry name" value="OmpA-like"/>
    <property type="match status" value="1"/>
</dbReference>
<keyword evidence="7" id="KW-0966">Cell projection</keyword>
<keyword evidence="7" id="KW-0969">Cilium</keyword>
<keyword evidence="8" id="KW-1185">Reference proteome</keyword>
<dbReference type="InterPro" id="IPR050330">
    <property type="entry name" value="Bact_OuterMem_StrucFunc"/>
</dbReference>
<dbReference type="InterPro" id="IPR006665">
    <property type="entry name" value="OmpA-like"/>
</dbReference>
<protein>
    <submittedName>
        <fullName evidence="7">Flagellar motor protein MotB</fullName>
    </submittedName>
</protein>
<evidence type="ECO:0000256" key="3">
    <source>
        <dbReference type="ARBA" id="ARBA00023237"/>
    </source>
</evidence>
<gene>
    <name evidence="7" type="ORF">COR50_20450</name>
</gene>
<sequence length="334" mass="37400">MRKLVYINIWMWIITSILFACAIPTHAKNHIGVKCLFTNLRPSHDHTGEQKDSIPVSTAELGDIPFFSLPENIAYESKPLQRKYDEIYFPVDKDGKLEKICGRSFKSNMINNGSAEWSRPYFVKSYDRAIKAAGGVKLFEGKFKPGQIQFMKKNAEYLGEEGSLDIYNNTIYAYIIRRQDGADIYIQFDANTAGGAIQIVRKEAFKQTIVTVNSDQISKELNEYGKSILYIHFDTDKATLQTGGKKAISEIAKVLLNDKNLKLAVHGYTDNSGSEARNQALSESRADAVVRELIILGVDQSRLSSKGFGASNPLADNNSEAGRAKNRRVELIKQ</sequence>
<dbReference type="Gene3D" id="3.30.1330.60">
    <property type="entry name" value="OmpA-like domain"/>
    <property type="match status" value="1"/>
</dbReference>
<reference evidence="7 8" key="1">
    <citation type="submission" date="2017-10" db="EMBL/GenBank/DDBJ databases">
        <title>Paenichitinophaga pekingensis gen. nov., sp. nov., isolated from activated sludge.</title>
        <authorList>
            <person name="Jin D."/>
            <person name="Kong X."/>
            <person name="Deng Y."/>
            <person name="Bai Z."/>
        </authorList>
    </citation>
    <scope>NUCLEOTIDE SEQUENCE [LARGE SCALE GENOMIC DNA]</scope>
    <source>
        <strain evidence="7 8">13</strain>
    </source>
</reference>
<proteinExistence type="predicted"/>
<evidence type="ECO:0000259" key="6">
    <source>
        <dbReference type="PROSITE" id="PS51123"/>
    </source>
</evidence>
<dbReference type="Pfam" id="PF00691">
    <property type="entry name" value="OmpA"/>
    <property type="match status" value="1"/>
</dbReference>
<comment type="subcellular location">
    <subcellularLocation>
        <location evidence="1">Cell outer membrane</location>
    </subcellularLocation>
</comment>
<evidence type="ECO:0000256" key="5">
    <source>
        <dbReference type="SAM" id="MobiDB-lite"/>
    </source>
</evidence>
<dbReference type="GO" id="GO:0009279">
    <property type="term" value="C:cell outer membrane"/>
    <property type="evidence" value="ECO:0007669"/>
    <property type="project" value="UniProtKB-SubCell"/>
</dbReference>